<proteinExistence type="predicted"/>
<dbReference type="Gene3D" id="3.40.50.300">
    <property type="entry name" value="P-loop containing nucleotide triphosphate hydrolases"/>
    <property type="match status" value="1"/>
</dbReference>
<comment type="caution">
    <text evidence="1">The sequence shown here is derived from an EMBL/GenBank/DDBJ whole genome shotgun (WGS) entry which is preliminary data.</text>
</comment>
<protein>
    <recommendedName>
        <fullName evidence="3">Aldolase</fullName>
    </recommendedName>
</protein>
<organism evidence="1 2">
    <name type="scientific">Neobacillus niacini</name>
    <dbReference type="NCBI Taxonomy" id="86668"/>
    <lineage>
        <taxon>Bacteria</taxon>
        <taxon>Bacillati</taxon>
        <taxon>Bacillota</taxon>
        <taxon>Bacilli</taxon>
        <taxon>Bacillales</taxon>
        <taxon>Bacillaceae</taxon>
        <taxon>Neobacillus</taxon>
    </lineage>
</organism>
<dbReference type="AlphaFoldDB" id="A0A852T588"/>
<dbReference type="InterPro" id="IPR027417">
    <property type="entry name" value="P-loop_NTPase"/>
</dbReference>
<dbReference type="EMBL" id="JACCBX010000001">
    <property type="protein sequence ID" value="NYE03872.1"/>
    <property type="molecule type" value="Genomic_DNA"/>
</dbReference>
<sequence>MVTLYKKIGTHSIEFNIDQHQIVEFIENSFFDLHDKKSKTDLNIKIALGYGTPFVDYKVNISEENGKVIFKRSDYLIQAEHSYSSVNIFVNNELALKHALMNLYSAYIVYHNWGLLIHSSCAIQDGEAHIFAGESGAGKSTVARLSQPRELLSDEATLVKITPDKITIINSPFRSELTEIGSSEIAPLKSIQILHQSIINKRDTLKKADALVDLIDKVFYWAHTPEETKNIIGLMRLLVERVPTYNLYFKKDETFWELIS</sequence>
<evidence type="ECO:0000313" key="1">
    <source>
        <dbReference type="EMBL" id="NYE03872.1"/>
    </source>
</evidence>
<reference evidence="2" key="2">
    <citation type="submission" date="2020-08" db="EMBL/GenBank/DDBJ databases">
        <title>The Agave Microbiome: Exploring the role of microbial communities in plant adaptations to desert environments.</title>
        <authorList>
            <person name="Partida-Martinez L.P."/>
        </authorList>
    </citation>
    <scope>NUCLEOTIDE SEQUENCE [LARGE SCALE GENOMIC DNA]</scope>
    <source>
        <strain evidence="2">AT2.8</strain>
    </source>
</reference>
<accession>A0A852T588</accession>
<dbReference type="SUPFAM" id="SSF53795">
    <property type="entry name" value="PEP carboxykinase-like"/>
    <property type="match status" value="1"/>
</dbReference>
<reference evidence="2" key="1">
    <citation type="submission" date="2020-07" db="EMBL/GenBank/DDBJ databases">
        <authorList>
            <person name="Partida-Martinez L."/>
            <person name="Huntemann M."/>
            <person name="Clum A."/>
            <person name="Wang J."/>
            <person name="Palaniappan K."/>
            <person name="Ritter S."/>
            <person name="Chen I.-M."/>
            <person name="Stamatis D."/>
            <person name="Reddy T."/>
            <person name="O'Malley R."/>
            <person name="Daum C."/>
            <person name="Shapiro N."/>
            <person name="Ivanova N."/>
            <person name="Kyrpides N."/>
            <person name="Woyke T."/>
        </authorList>
    </citation>
    <scope>NUCLEOTIDE SEQUENCE [LARGE SCALE GENOMIC DNA]</scope>
    <source>
        <strain evidence="2">AT2.8</strain>
    </source>
</reference>
<dbReference type="Proteomes" id="UP000548423">
    <property type="component" value="Unassembled WGS sequence"/>
</dbReference>
<gene>
    <name evidence="1" type="ORF">F4694_000591</name>
</gene>
<evidence type="ECO:0000313" key="2">
    <source>
        <dbReference type="Proteomes" id="UP000548423"/>
    </source>
</evidence>
<evidence type="ECO:0008006" key="3">
    <source>
        <dbReference type="Google" id="ProtNLM"/>
    </source>
</evidence>
<name>A0A852T588_9BACI</name>